<dbReference type="SMART" id="SM00028">
    <property type="entry name" value="TPR"/>
    <property type="match status" value="3"/>
</dbReference>
<keyword evidence="1" id="KW-0677">Repeat</keyword>
<organism evidence="4 5">
    <name type="scientific">Aquicoccus porphyridii</name>
    <dbReference type="NCBI Taxonomy" id="1852029"/>
    <lineage>
        <taxon>Bacteria</taxon>
        <taxon>Pseudomonadati</taxon>
        <taxon>Pseudomonadota</taxon>
        <taxon>Alphaproteobacteria</taxon>
        <taxon>Rhodobacterales</taxon>
        <taxon>Paracoccaceae</taxon>
        <taxon>Aquicoccus</taxon>
    </lineage>
</organism>
<evidence type="ECO:0000256" key="2">
    <source>
        <dbReference type="ARBA" id="ARBA00022803"/>
    </source>
</evidence>
<proteinExistence type="predicted"/>
<dbReference type="PROSITE" id="PS50005">
    <property type="entry name" value="TPR"/>
    <property type="match status" value="2"/>
</dbReference>
<comment type="caution">
    <text evidence="4">The sequence shown here is derived from an EMBL/GenBank/DDBJ whole genome shotgun (WGS) entry which is preliminary data.</text>
</comment>
<sequence>MSMFRPDLKPIVAAAIGLVMYSMPLAAEGDRLDELFDRLEGAADSRDAAQIEREIRMEWRKSGSPAMDLLHKRGRTALEREDFDAAIEHFGALIDHAPDYAEGWHGRAKAFFAQGRHGLALADLERVLTLDPRQYEAIFGLGVILEQLDRPGPAYDAFGLVLRLHPHHERAAEAIKRLDRGVNGVEL</sequence>
<dbReference type="PANTHER" id="PTHR44858:SF1">
    <property type="entry name" value="UDP-N-ACETYLGLUCOSAMINE--PEPTIDE N-ACETYLGLUCOSAMINYLTRANSFERASE SPINDLY-RELATED"/>
    <property type="match status" value="1"/>
</dbReference>
<dbReference type="InterPro" id="IPR019734">
    <property type="entry name" value="TPR_rpt"/>
</dbReference>
<accession>A0A5A9YYL1</accession>
<reference evidence="4 5" key="1">
    <citation type="submission" date="2019-07" db="EMBL/GenBank/DDBJ databases">
        <title>Aquicoccus porphyridii gen. nov., sp. nov., isolated from a small marine red alga, Porphyridium marinum.</title>
        <authorList>
            <person name="Liu L."/>
        </authorList>
    </citation>
    <scope>NUCLEOTIDE SEQUENCE [LARGE SCALE GENOMIC DNA]</scope>
    <source>
        <strain evidence="4 5">L1 8-17</strain>
    </source>
</reference>
<dbReference type="SUPFAM" id="SSF48452">
    <property type="entry name" value="TPR-like"/>
    <property type="match status" value="1"/>
</dbReference>
<evidence type="ECO:0000256" key="1">
    <source>
        <dbReference type="ARBA" id="ARBA00022737"/>
    </source>
</evidence>
<dbReference type="Gene3D" id="1.25.40.10">
    <property type="entry name" value="Tetratricopeptide repeat domain"/>
    <property type="match status" value="1"/>
</dbReference>
<dbReference type="PANTHER" id="PTHR44858">
    <property type="entry name" value="TETRATRICOPEPTIDE REPEAT PROTEIN 6"/>
    <property type="match status" value="1"/>
</dbReference>
<name>A0A5A9YYL1_9RHOB</name>
<protein>
    <submittedName>
        <fullName evidence="4">Tetratricopeptide repeat protein</fullName>
    </submittedName>
</protein>
<dbReference type="InterPro" id="IPR011990">
    <property type="entry name" value="TPR-like_helical_dom_sf"/>
</dbReference>
<evidence type="ECO:0000256" key="3">
    <source>
        <dbReference type="PROSITE-ProRule" id="PRU00339"/>
    </source>
</evidence>
<dbReference type="Pfam" id="PF13432">
    <property type="entry name" value="TPR_16"/>
    <property type="match status" value="1"/>
</dbReference>
<keyword evidence="2 3" id="KW-0802">TPR repeat</keyword>
<dbReference type="AlphaFoldDB" id="A0A5A9YYL1"/>
<feature type="repeat" description="TPR" evidence="3">
    <location>
        <begin position="101"/>
        <end position="134"/>
    </location>
</feature>
<gene>
    <name evidence="4" type="ORF">FLO80_19395</name>
</gene>
<feature type="repeat" description="TPR" evidence="3">
    <location>
        <begin position="67"/>
        <end position="100"/>
    </location>
</feature>
<dbReference type="InterPro" id="IPR050498">
    <property type="entry name" value="Ycf3"/>
</dbReference>
<keyword evidence="5" id="KW-1185">Reference proteome</keyword>
<dbReference type="EMBL" id="VINQ01000022">
    <property type="protein sequence ID" value="KAA0909917.1"/>
    <property type="molecule type" value="Genomic_DNA"/>
</dbReference>
<dbReference type="Proteomes" id="UP000325291">
    <property type="component" value="Unassembled WGS sequence"/>
</dbReference>
<evidence type="ECO:0000313" key="4">
    <source>
        <dbReference type="EMBL" id="KAA0909917.1"/>
    </source>
</evidence>
<evidence type="ECO:0000313" key="5">
    <source>
        <dbReference type="Proteomes" id="UP000325291"/>
    </source>
</evidence>
<dbReference type="RefSeq" id="WP_111367543.1">
    <property type="nucleotide sequence ID" value="NZ_JASHJG010000045.1"/>
</dbReference>